<dbReference type="PANTHER" id="PTHR43646:SF2">
    <property type="entry name" value="GLYCOSYLTRANSFERASE 2-LIKE DOMAIN-CONTAINING PROTEIN"/>
    <property type="match status" value="1"/>
</dbReference>
<keyword evidence="2" id="KW-1003">Cell membrane</keyword>
<dbReference type="PANTHER" id="PTHR43646">
    <property type="entry name" value="GLYCOSYLTRANSFERASE"/>
    <property type="match status" value="1"/>
</dbReference>
<proteinExistence type="predicted"/>
<dbReference type="CDD" id="cd02522">
    <property type="entry name" value="GT_2_like_a"/>
    <property type="match status" value="1"/>
</dbReference>
<reference evidence="7 8" key="2">
    <citation type="submission" date="2021-02" db="EMBL/GenBank/DDBJ databases">
        <title>Sulfurospirillum tamanensis sp. nov.</title>
        <authorList>
            <person name="Frolova A."/>
            <person name="Merkel A."/>
            <person name="Slobodkin A."/>
        </authorList>
    </citation>
    <scope>NUCLEOTIDE SEQUENCE [LARGE SCALE GENOMIC DNA]</scope>
    <source>
        <strain evidence="7 8">T05b</strain>
    </source>
</reference>
<dbReference type="NCBIfam" id="TIGR04282">
    <property type="entry name" value="glyco_like_cofC"/>
    <property type="match status" value="1"/>
</dbReference>
<feature type="domain" description="Glycosyltransferase 2-like" evidence="6">
    <location>
        <begin position="210"/>
        <end position="333"/>
    </location>
</feature>
<dbReference type="InterPro" id="IPR001173">
    <property type="entry name" value="Glyco_trans_2-like"/>
</dbReference>
<dbReference type="NCBIfam" id="TIGR04283">
    <property type="entry name" value="glyco_like_mftF"/>
    <property type="match status" value="1"/>
</dbReference>
<reference evidence="7 8" key="3">
    <citation type="submission" date="2021-02" db="EMBL/GenBank/DDBJ databases">
        <authorList>
            <person name="Merkel A.Y."/>
        </authorList>
    </citation>
    <scope>NUCLEOTIDE SEQUENCE [LARGE SCALE GENOMIC DNA]</scope>
    <source>
        <strain evidence="7 8">T05b</strain>
    </source>
</reference>
<comment type="subcellular location">
    <subcellularLocation>
        <location evidence="1">Cell membrane</location>
    </subcellularLocation>
</comment>
<evidence type="ECO:0000259" key="6">
    <source>
        <dbReference type="Pfam" id="PF00535"/>
    </source>
</evidence>
<keyword evidence="8" id="KW-1185">Reference proteome</keyword>
<protein>
    <submittedName>
        <fullName evidence="7">TIGR04283 family arsenosugar biosynthesis glycosyltransferase</fullName>
    </submittedName>
</protein>
<dbReference type="InterPro" id="IPR026461">
    <property type="entry name" value="Trfase_2_rSAM/seldom_assoc"/>
</dbReference>
<evidence type="ECO:0000256" key="5">
    <source>
        <dbReference type="ARBA" id="ARBA00023136"/>
    </source>
</evidence>
<evidence type="ECO:0000256" key="4">
    <source>
        <dbReference type="ARBA" id="ARBA00022679"/>
    </source>
</evidence>
<dbReference type="EMBL" id="JAFHKK010000032">
    <property type="protein sequence ID" value="MBN2965333.1"/>
    <property type="molecule type" value="Genomic_DNA"/>
</dbReference>
<gene>
    <name evidence="7" type="ORF">JWV37_11120</name>
</gene>
<keyword evidence="3" id="KW-0328">Glycosyltransferase</keyword>
<dbReference type="RefSeq" id="WP_205459893.1">
    <property type="nucleotide sequence ID" value="NZ_JAFHKK010000032.1"/>
</dbReference>
<evidence type="ECO:0000256" key="3">
    <source>
        <dbReference type="ARBA" id="ARBA00022676"/>
    </source>
</evidence>
<accession>A0ABS2WVD5</accession>
<dbReference type="SUPFAM" id="SSF53448">
    <property type="entry name" value="Nucleotide-diphospho-sugar transferases"/>
    <property type="match status" value="2"/>
</dbReference>
<reference evidence="8" key="1">
    <citation type="submission" date="2021-02" db="EMBL/GenBank/DDBJ databases">
        <title>Sulfurospirillum tamanensis sp. nov.</title>
        <authorList>
            <person name="Merkel A.Y."/>
        </authorList>
    </citation>
    <scope>NUCLEOTIDE SEQUENCE [LARGE SCALE GENOMIC DNA]</scope>
    <source>
        <strain evidence="8">T05b</strain>
    </source>
</reference>
<dbReference type="Proteomes" id="UP000703590">
    <property type="component" value="Unassembled WGS sequence"/>
</dbReference>
<sequence>MKAVIYFCKAPQKGKVKTRLGRTIGEENALAIYSVLLKNLFSTPSHVKAFVAYSGSEDFIPAYLPRFVQEGEGLGARMKNAFLHLFDAGFSQVVLVGADIPRVDSVILQNALEALDTHDAVLSPTKDGGYYLIGFNKTHFTCKAFENAIFDNANVYALTCKALEPLHVKQGEVLEDIDTLGDLRQFCADFPAHMLAQTAKPILEKFPRISLVMPVFFEDESAVQTIAHAFENANNKDIEVIVVDTHARTCIDVLDFKNPARLHTAPKGRANQLNAGFDLARGEVVLFLHADTVLPKDWDDLITEALHVKDAGAFGLHIDAPSRWLGFVTWATNWRARLFGTPYGDQAHFFKVSVFEKLGKYPTIPIMEDVAIMKTLKRQGFRLALLNARVTTSARRWHKEGLFYTTLRNRTLSTLYALGVSSERLARWYRALKYGKK</sequence>
<comment type="caution">
    <text evidence="7">The sequence shown here is derived from an EMBL/GenBank/DDBJ whole genome shotgun (WGS) entry which is preliminary data.</text>
</comment>
<dbReference type="InterPro" id="IPR018641">
    <property type="entry name" value="Trfase_1_rSAM/seldom-assoc"/>
</dbReference>
<keyword evidence="4" id="KW-0808">Transferase</keyword>
<dbReference type="Pfam" id="PF00535">
    <property type="entry name" value="Glycos_transf_2"/>
    <property type="match status" value="1"/>
</dbReference>
<dbReference type="InterPro" id="IPR029044">
    <property type="entry name" value="Nucleotide-diphossugar_trans"/>
</dbReference>
<organism evidence="7 8">
    <name type="scientific">Sulfurospirillum tamanense</name>
    <dbReference type="NCBI Taxonomy" id="2813362"/>
    <lineage>
        <taxon>Bacteria</taxon>
        <taxon>Pseudomonadati</taxon>
        <taxon>Campylobacterota</taxon>
        <taxon>Epsilonproteobacteria</taxon>
        <taxon>Campylobacterales</taxon>
        <taxon>Sulfurospirillaceae</taxon>
        <taxon>Sulfurospirillum</taxon>
    </lineage>
</organism>
<evidence type="ECO:0000313" key="7">
    <source>
        <dbReference type="EMBL" id="MBN2965333.1"/>
    </source>
</evidence>
<evidence type="ECO:0000256" key="2">
    <source>
        <dbReference type="ARBA" id="ARBA00022475"/>
    </source>
</evidence>
<evidence type="ECO:0000313" key="8">
    <source>
        <dbReference type="Proteomes" id="UP000703590"/>
    </source>
</evidence>
<evidence type="ECO:0000256" key="1">
    <source>
        <dbReference type="ARBA" id="ARBA00004236"/>
    </source>
</evidence>
<dbReference type="Gene3D" id="3.90.550.10">
    <property type="entry name" value="Spore Coat Polysaccharide Biosynthesis Protein SpsA, Chain A"/>
    <property type="match status" value="2"/>
</dbReference>
<dbReference type="Pfam" id="PF09837">
    <property type="entry name" value="DUF2064"/>
    <property type="match status" value="1"/>
</dbReference>
<name>A0ABS2WVD5_9BACT</name>
<keyword evidence="5" id="KW-0472">Membrane</keyword>